<evidence type="ECO:0000256" key="6">
    <source>
        <dbReference type="ARBA" id="ARBA00023136"/>
    </source>
</evidence>
<evidence type="ECO:0000256" key="5">
    <source>
        <dbReference type="ARBA" id="ARBA00022989"/>
    </source>
</evidence>
<gene>
    <name evidence="9" type="ORF">Q3V37_07900</name>
</gene>
<dbReference type="InterPro" id="IPR011701">
    <property type="entry name" value="MFS"/>
</dbReference>
<evidence type="ECO:0000256" key="4">
    <source>
        <dbReference type="ARBA" id="ARBA00022692"/>
    </source>
</evidence>
<feature type="transmembrane region" description="Helical" evidence="8">
    <location>
        <begin position="47"/>
        <end position="66"/>
    </location>
</feature>
<dbReference type="InterPro" id="IPR036259">
    <property type="entry name" value="MFS_trans_sf"/>
</dbReference>
<sequence length="470" mass="48464">MRFLRRYVPREPQIRTLAIAALVDSIGSGLFLALLPVFVVTELHVPAVQVGLVVGAASVFGLVSPFPAGHLADRFGAAPVWSGLLVTRAACYTGFLFVDSLVQYAVIACLCTMLDRASGTVQQTYVVCLAAGSNRSESMAALRTVKNIGLSVGLVGAGGLIAIGGRGAFLAGFAVNAASYLVLLTTVRTIERRRRAGMATAAPAPVQQAVPDLTASPSAAHGAGPPPVLGGPASPLRNRAYVLLTAGNAILLLHDSVLFTLLPLWVITRTSLPHGLVGPLLALNTVLTVAVQVPLTRWSDGVTAARRMLLLATVPLLGACALFAASEPAPQLVAILLVAAAVVLLTAGENLHTVGAFELAHQLAPDRFAGRYLGLFNVGVSAQMVFGPPVMTGLVLRGPLGWLGLAAAFAAGAGALLAGARDPDKNQTRLARRSDTPRRFRSRPPSIPVPAPTPVAGASAPTVGSTSEQT</sequence>
<dbReference type="Gene3D" id="1.20.1250.20">
    <property type="entry name" value="MFS general substrate transporter like domains"/>
    <property type="match status" value="2"/>
</dbReference>
<dbReference type="GO" id="GO:0005886">
    <property type="term" value="C:plasma membrane"/>
    <property type="evidence" value="ECO:0007669"/>
    <property type="project" value="UniProtKB-SubCell"/>
</dbReference>
<evidence type="ECO:0000256" key="1">
    <source>
        <dbReference type="ARBA" id="ARBA00004651"/>
    </source>
</evidence>
<comment type="subcellular location">
    <subcellularLocation>
        <location evidence="1">Cell membrane</location>
        <topology evidence="1">Multi-pass membrane protein</topology>
    </subcellularLocation>
</comment>
<proteinExistence type="predicted"/>
<organism evidence="9 10">
    <name type="scientific">Micromonospora profundi</name>
    <dbReference type="NCBI Taxonomy" id="1420889"/>
    <lineage>
        <taxon>Bacteria</taxon>
        <taxon>Bacillati</taxon>
        <taxon>Actinomycetota</taxon>
        <taxon>Actinomycetes</taxon>
        <taxon>Micromonosporales</taxon>
        <taxon>Micromonosporaceae</taxon>
        <taxon>Micromonospora</taxon>
    </lineage>
</organism>
<keyword evidence="3" id="KW-1003">Cell membrane</keyword>
<accession>A0AAJ6HVE6</accession>
<dbReference type="Proteomes" id="UP001235874">
    <property type="component" value="Chromosome"/>
</dbReference>
<keyword evidence="10" id="KW-1185">Reference proteome</keyword>
<feature type="transmembrane region" description="Helical" evidence="8">
    <location>
        <begin position="372"/>
        <end position="396"/>
    </location>
</feature>
<feature type="transmembrane region" description="Helical" evidence="8">
    <location>
        <begin position="402"/>
        <end position="420"/>
    </location>
</feature>
<protein>
    <submittedName>
        <fullName evidence="9">MFS transporter</fullName>
    </submittedName>
</protein>
<feature type="transmembrane region" description="Helical" evidence="8">
    <location>
        <begin position="276"/>
        <end position="296"/>
    </location>
</feature>
<dbReference type="KEGG" id="mprn:Q3V37_07900"/>
<dbReference type="SUPFAM" id="SSF103473">
    <property type="entry name" value="MFS general substrate transporter"/>
    <property type="match status" value="1"/>
</dbReference>
<evidence type="ECO:0000313" key="9">
    <source>
        <dbReference type="EMBL" id="WLS47152.1"/>
    </source>
</evidence>
<feature type="transmembrane region" description="Helical" evidence="8">
    <location>
        <begin position="21"/>
        <end position="41"/>
    </location>
</feature>
<keyword evidence="5 8" id="KW-1133">Transmembrane helix</keyword>
<evidence type="ECO:0000256" key="2">
    <source>
        <dbReference type="ARBA" id="ARBA00022448"/>
    </source>
</evidence>
<feature type="compositionally biased region" description="Basic and acidic residues" evidence="7">
    <location>
        <begin position="423"/>
        <end position="438"/>
    </location>
</feature>
<keyword evidence="2" id="KW-0813">Transport</keyword>
<evidence type="ECO:0000256" key="7">
    <source>
        <dbReference type="SAM" id="MobiDB-lite"/>
    </source>
</evidence>
<evidence type="ECO:0000256" key="3">
    <source>
        <dbReference type="ARBA" id="ARBA00022475"/>
    </source>
</evidence>
<feature type="transmembrane region" description="Helical" evidence="8">
    <location>
        <begin position="308"/>
        <end position="326"/>
    </location>
</feature>
<feature type="transmembrane region" description="Helical" evidence="8">
    <location>
        <begin position="169"/>
        <end position="187"/>
    </location>
</feature>
<dbReference type="AlphaFoldDB" id="A0AAJ6HVE6"/>
<reference evidence="9 10" key="1">
    <citation type="submission" date="2023-07" db="EMBL/GenBank/DDBJ databases">
        <title>Micromonospora profundi TRM 95458 converts glycerol to a new osmotic compound.</title>
        <authorList>
            <person name="Lu D."/>
        </authorList>
    </citation>
    <scope>NUCLEOTIDE SEQUENCE [LARGE SCALE GENOMIC DNA]</scope>
    <source>
        <strain evidence="9 10">TRM95458</strain>
    </source>
</reference>
<feature type="transmembrane region" description="Helical" evidence="8">
    <location>
        <begin position="241"/>
        <end position="264"/>
    </location>
</feature>
<dbReference type="GO" id="GO:0022857">
    <property type="term" value="F:transmembrane transporter activity"/>
    <property type="evidence" value="ECO:0007669"/>
    <property type="project" value="InterPro"/>
</dbReference>
<evidence type="ECO:0000313" key="10">
    <source>
        <dbReference type="Proteomes" id="UP001235874"/>
    </source>
</evidence>
<dbReference type="PANTHER" id="PTHR23517:SF2">
    <property type="entry name" value="MULTIDRUG RESISTANCE PROTEIN MDTH"/>
    <property type="match status" value="1"/>
</dbReference>
<dbReference type="Pfam" id="PF07690">
    <property type="entry name" value="MFS_1"/>
    <property type="match status" value="1"/>
</dbReference>
<evidence type="ECO:0000256" key="8">
    <source>
        <dbReference type="SAM" id="Phobius"/>
    </source>
</evidence>
<dbReference type="PANTHER" id="PTHR23517">
    <property type="entry name" value="RESISTANCE PROTEIN MDTM, PUTATIVE-RELATED-RELATED"/>
    <property type="match status" value="1"/>
</dbReference>
<dbReference type="InterPro" id="IPR050171">
    <property type="entry name" value="MFS_Transporters"/>
</dbReference>
<dbReference type="RefSeq" id="WP_053651408.1">
    <property type="nucleotide sequence ID" value="NZ_CP130472.1"/>
</dbReference>
<feature type="transmembrane region" description="Helical" evidence="8">
    <location>
        <begin position="332"/>
        <end position="351"/>
    </location>
</feature>
<name>A0AAJ6HVE6_9ACTN</name>
<dbReference type="EMBL" id="CP130472">
    <property type="protein sequence ID" value="WLS47152.1"/>
    <property type="molecule type" value="Genomic_DNA"/>
</dbReference>
<keyword evidence="6 8" id="KW-0472">Membrane</keyword>
<keyword evidence="4 8" id="KW-0812">Transmembrane</keyword>
<feature type="region of interest" description="Disordered" evidence="7">
    <location>
        <begin position="423"/>
        <end position="470"/>
    </location>
</feature>